<dbReference type="GeneID" id="4984133"/>
<dbReference type="GO" id="GO:0000139">
    <property type="term" value="C:Golgi membrane"/>
    <property type="evidence" value="ECO:0007669"/>
    <property type="project" value="UniProtKB-SubCell"/>
</dbReference>
<proteinExistence type="inferred from homology"/>
<feature type="compositionally biased region" description="Basic and acidic residues" evidence="10">
    <location>
        <begin position="9"/>
        <end position="25"/>
    </location>
</feature>
<protein>
    <recommendedName>
        <fullName evidence="3">Conserved oligomeric Golgi complex subunit 2</fullName>
    </recommendedName>
    <alternativeName>
        <fullName evidence="8">Component of oligomeric Golgi complex 2</fullName>
    </alternativeName>
</protein>
<evidence type="ECO:0000256" key="6">
    <source>
        <dbReference type="ARBA" id="ARBA00023034"/>
    </source>
</evidence>
<sequence length="451" mass="49698">MQAASGPDKLSDAAAERRRGYDHPQRQHHHHHRSKNPAFRPIRNSSGRSAGSREGDQAPVRQQHSVAAGGGGGRADNAGHADDSGSGQHSRRCSEEIQKLFRKVAGLKLKRAETGDSIPERGNTKHQQSSSSSVFLRSSPTRWLCPSSSGSHLDANLLGSFGDSDESASEFDDDTSGLPFPEPLSRASFLAPDFDPAAYLSSLTNRHQSLEDLRQELRDLDQLLSRELLDLVNENYQDFLSLGSALNGGEEKVEQVRVGLLAFQRDAQSIRDKVEARQQEMVELLKEKKRLKTQANVGQALLDYADRVEELEKRLMIGDTPRPPQDGTPGESDSDSDLMESDSDDSDEDELPNGATTASLVSLKTLERHIQKYVYLTKLSSRIGDNHPFLQSQQPRMSKIRSAVLLDLKTALEQASHAGDKRDTKTLAVLRLYKLMGEDTTAVSALKNLKS</sequence>
<dbReference type="Pfam" id="PF06148">
    <property type="entry name" value="COG2_N"/>
    <property type="match status" value="1"/>
</dbReference>
<dbReference type="RefSeq" id="XP_059601453.1">
    <property type="nucleotide sequence ID" value="XM_059749868.1"/>
</dbReference>
<evidence type="ECO:0000256" key="7">
    <source>
        <dbReference type="ARBA" id="ARBA00023136"/>
    </source>
</evidence>
<accession>A0AAJ8BR68</accession>
<keyword evidence="5" id="KW-0653">Protein transport</keyword>
<feature type="region of interest" description="Disordered" evidence="10">
    <location>
        <begin position="315"/>
        <end position="356"/>
    </location>
</feature>
<evidence type="ECO:0000256" key="2">
    <source>
        <dbReference type="ARBA" id="ARBA00007603"/>
    </source>
</evidence>
<evidence type="ECO:0000256" key="8">
    <source>
        <dbReference type="ARBA" id="ARBA00031344"/>
    </source>
</evidence>
<reference evidence="12" key="2">
    <citation type="submission" date="2025-08" db="UniProtKB">
        <authorList>
            <consortium name="RefSeq"/>
        </authorList>
    </citation>
    <scope>IDENTIFICATION</scope>
</reference>
<evidence type="ECO:0000256" key="1">
    <source>
        <dbReference type="ARBA" id="ARBA00004395"/>
    </source>
</evidence>
<feature type="coiled-coil region" evidence="9">
    <location>
        <begin position="267"/>
        <end position="294"/>
    </location>
</feature>
<keyword evidence="4" id="KW-0813">Transport</keyword>
<evidence type="ECO:0000256" key="9">
    <source>
        <dbReference type="SAM" id="Coils"/>
    </source>
</evidence>
<evidence type="ECO:0000256" key="3">
    <source>
        <dbReference type="ARBA" id="ARBA00020977"/>
    </source>
</evidence>
<comment type="subcellular location">
    <subcellularLocation>
        <location evidence="1">Golgi apparatus membrane</location>
        <topology evidence="1">Peripheral membrane protein</topology>
    </subcellularLocation>
</comment>
<dbReference type="InterPro" id="IPR009316">
    <property type="entry name" value="COG2"/>
</dbReference>
<feature type="compositionally biased region" description="Basic and acidic residues" evidence="10">
    <location>
        <begin position="110"/>
        <end position="123"/>
    </location>
</feature>
<organism evidence="12">
    <name type="scientific">Aspergillus niger</name>
    <dbReference type="NCBI Taxonomy" id="5061"/>
    <lineage>
        <taxon>Eukaryota</taxon>
        <taxon>Fungi</taxon>
        <taxon>Dikarya</taxon>
        <taxon>Ascomycota</taxon>
        <taxon>Pezizomycotina</taxon>
        <taxon>Eurotiomycetes</taxon>
        <taxon>Eurotiomycetidae</taxon>
        <taxon>Eurotiales</taxon>
        <taxon>Aspergillaceae</taxon>
        <taxon>Aspergillus</taxon>
        <taxon>Aspergillus subgen. Circumdati</taxon>
    </lineage>
</organism>
<feature type="domain" description="Conserved oligomeric Golgi complex subunit 2 N-terminal" evidence="11">
    <location>
        <begin position="183"/>
        <end position="257"/>
    </location>
</feature>
<evidence type="ECO:0000256" key="5">
    <source>
        <dbReference type="ARBA" id="ARBA00022927"/>
    </source>
</evidence>
<evidence type="ECO:0000256" key="4">
    <source>
        <dbReference type="ARBA" id="ARBA00022448"/>
    </source>
</evidence>
<feature type="compositionally biased region" description="Basic residues" evidence="10">
    <location>
        <begin position="26"/>
        <end position="35"/>
    </location>
</feature>
<evidence type="ECO:0000259" key="11">
    <source>
        <dbReference type="Pfam" id="PF06148"/>
    </source>
</evidence>
<dbReference type="PANTHER" id="PTHR12961:SF0">
    <property type="entry name" value="CONSERVED OLIGOMERIC GOLGI COMPLEX SUBUNIT 2"/>
    <property type="match status" value="1"/>
</dbReference>
<keyword evidence="7" id="KW-0472">Membrane</keyword>
<comment type="similarity">
    <text evidence="2">Belongs to the COG2 family.</text>
</comment>
<feature type="coiled-coil region" evidence="9">
    <location>
        <begin position="200"/>
        <end position="230"/>
    </location>
</feature>
<feature type="region of interest" description="Disordered" evidence="10">
    <location>
        <begin position="1"/>
        <end position="135"/>
    </location>
</feature>
<gene>
    <name evidence="12" type="ORF">An09g05990</name>
</gene>
<reference evidence="12" key="1">
    <citation type="submission" date="2025-02" db="EMBL/GenBank/DDBJ databases">
        <authorList>
            <consortium name="NCBI Genome Project"/>
        </authorList>
    </citation>
    <scope>NUCLEOTIDE SEQUENCE</scope>
</reference>
<dbReference type="KEGG" id="ang:An09g05990"/>
<dbReference type="AlphaFoldDB" id="A0AAJ8BR68"/>
<evidence type="ECO:0000256" key="10">
    <source>
        <dbReference type="SAM" id="MobiDB-lite"/>
    </source>
</evidence>
<name>A0AAJ8BR68_ASPNG</name>
<dbReference type="VEuPathDB" id="FungiDB:An09g05990"/>
<feature type="compositionally biased region" description="Acidic residues" evidence="10">
    <location>
        <begin position="332"/>
        <end position="351"/>
    </location>
</feature>
<dbReference type="InterPro" id="IPR024602">
    <property type="entry name" value="COG_su2_N"/>
</dbReference>
<keyword evidence="6" id="KW-0333">Golgi apparatus</keyword>
<dbReference type="PANTHER" id="PTHR12961">
    <property type="entry name" value="CONSERVED OLIGOMERIC GOLGI COMPLEX COMPONENT 2"/>
    <property type="match status" value="1"/>
</dbReference>
<dbReference type="GO" id="GO:0015031">
    <property type="term" value="P:protein transport"/>
    <property type="evidence" value="ECO:0007669"/>
    <property type="project" value="UniProtKB-KW"/>
</dbReference>
<evidence type="ECO:0000313" key="12">
    <source>
        <dbReference type="RefSeq" id="XP_059601453.1"/>
    </source>
</evidence>
<keyword evidence="9" id="KW-0175">Coiled coil</keyword>